<accession>A0A8K0NXY6</accession>
<organism evidence="1 2">
    <name type="scientific">Ladona fulva</name>
    <name type="common">Scarce chaser dragonfly</name>
    <name type="synonym">Libellula fulva</name>
    <dbReference type="NCBI Taxonomy" id="123851"/>
    <lineage>
        <taxon>Eukaryota</taxon>
        <taxon>Metazoa</taxon>
        <taxon>Ecdysozoa</taxon>
        <taxon>Arthropoda</taxon>
        <taxon>Hexapoda</taxon>
        <taxon>Insecta</taxon>
        <taxon>Pterygota</taxon>
        <taxon>Palaeoptera</taxon>
        <taxon>Odonata</taxon>
        <taxon>Epiprocta</taxon>
        <taxon>Anisoptera</taxon>
        <taxon>Libelluloidea</taxon>
        <taxon>Libellulidae</taxon>
        <taxon>Ladona</taxon>
    </lineage>
</organism>
<name>A0A8K0NXY6_LADFU</name>
<dbReference type="AlphaFoldDB" id="A0A8K0NXY6"/>
<dbReference type="EMBL" id="KZ308268">
    <property type="protein sequence ID" value="KAG8226131.1"/>
    <property type="molecule type" value="Genomic_DNA"/>
</dbReference>
<reference evidence="1" key="2">
    <citation type="submission" date="2017-10" db="EMBL/GenBank/DDBJ databases">
        <title>Ladona fulva Genome sequencing and assembly.</title>
        <authorList>
            <person name="Murali S."/>
            <person name="Richards S."/>
            <person name="Bandaranaike D."/>
            <person name="Bellair M."/>
            <person name="Blankenburg K."/>
            <person name="Chao H."/>
            <person name="Dinh H."/>
            <person name="Doddapaneni H."/>
            <person name="Dugan-Rocha S."/>
            <person name="Elkadiri S."/>
            <person name="Gnanaolivu R."/>
            <person name="Hernandez B."/>
            <person name="Skinner E."/>
            <person name="Javaid M."/>
            <person name="Lee S."/>
            <person name="Li M."/>
            <person name="Ming W."/>
            <person name="Munidasa M."/>
            <person name="Muniz J."/>
            <person name="Nguyen L."/>
            <person name="Hughes D."/>
            <person name="Osuji N."/>
            <person name="Pu L.-L."/>
            <person name="Puazo M."/>
            <person name="Qu C."/>
            <person name="Quiroz J."/>
            <person name="Raj R."/>
            <person name="Weissenberger G."/>
            <person name="Xin Y."/>
            <person name="Zou X."/>
            <person name="Han Y."/>
            <person name="Worley K."/>
            <person name="Muzny D."/>
            <person name="Gibbs R."/>
        </authorList>
    </citation>
    <scope>NUCLEOTIDE SEQUENCE</scope>
    <source>
        <strain evidence="1">Sampled in the wild</strain>
    </source>
</reference>
<gene>
    <name evidence="1" type="ORF">J437_LFUL003278</name>
</gene>
<reference evidence="1" key="1">
    <citation type="submission" date="2013-04" db="EMBL/GenBank/DDBJ databases">
        <authorList>
            <person name="Qu J."/>
            <person name="Murali S.C."/>
            <person name="Bandaranaike D."/>
            <person name="Bellair M."/>
            <person name="Blankenburg K."/>
            <person name="Chao H."/>
            <person name="Dinh H."/>
            <person name="Doddapaneni H."/>
            <person name="Downs B."/>
            <person name="Dugan-Rocha S."/>
            <person name="Elkadiri S."/>
            <person name="Gnanaolivu R.D."/>
            <person name="Hernandez B."/>
            <person name="Javaid M."/>
            <person name="Jayaseelan J.C."/>
            <person name="Lee S."/>
            <person name="Li M."/>
            <person name="Ming W."/>
            <person name="Munidasa M."/>
            <person name="Muniz J."/>
            <person name="Nguyen L."/>
            <person name="Ongeri F."/>
            <person name="Osuji N."/>
            <person name="Pu L.-L."/>
            <person name="Puazo M."/>
            <person name="Qu C."/>
            <person name="Quiroz J."/>
            <person name="Raj R."/>
            <person name="Weissenberger G."/>
            <person name="Xin Y."/>
            <person name="Zou X."/>
            <person name="Han Y."/>
            <person name="Richards S."/>
            <person name="Worley K."/>
            <person name="Muzny D."/>
            <person name="Gibbs R."/>
        </authorList>
    </citation>
    <scope>NUCLEOTIDE SEQUENCE</scope>
    <source>
        <strain evidence="1">Sampled in the wild</strain>
    </source>
</reference>
<evidence type="ECO:0000313" key="2">
    <source>
        <dbReference type="Proteomes" id="UP000792457"/>
    </source>
</evidence>
<evidence type="ECO:0000313" key="1">
    <source>
        <dbReference type="EMBL" id="KAG8226131.1"/>
    </source>
</evidence>
<sequence length="102" mass="11777">MRFGLTGAELSVTARVGRTGNKLGNCRRTPIPKEDCYAGEWRRVFNAELNQRYKEPNIVGVMKSRRLEWAGHLIRMSRERWPKIAMDIILAGKRPAGQPRKR</sequence>
<protein>
    <submittedName>
        <fullName evidence="1">Uncharacterized protein</fullName>
    </submittedName>
</protein>
<comment type="caution">
    <text evidence="1">The sequence shown here is derived from an EMBL/GenBank/DDBJ whole genome shotgun (WGS) entry which is preliminary data.</text>
</comment>
<dbReference type="OrthoDB" id="424543at2759"/>
<keyword evidence="2" id="KW-1185">Reference proteome</keyword>
<dbReference type="Proteomes" id="UP000792457">
    <property type="component" value="Unassembled WGS sequence"/>
</dbReference>
<proteinExistence type="predicted"/>